<gene>
    <name evidence="3" type="ORF">JOF55_002532</name>
</gene>
<dbReference type="RefSeq" id="WP_310273813.1">
    <property type="nucleotide sequence ID" value="NZ_JAVDXW010000001.1"/>
</dbReference>
<organism evidence="3 4">
    <name type="scientific">Haloactinomyces albus</name>
    <dbReference type="NCBI Taxonomy" id="1352928"/>
    <lineage>
        <taxon>Bacteria</taxon>
        <taxon>Bacillati</taxon>
        <taxon>Actinomycetota</taxon>
        <taxon>Actinomycetes</taxon>
        <taxon>Actinopolysporales</taxon>
        <taxon>Actinopolysporaceae</taxon>
        <taxon>Haloactinomyces</taxon>
    </lineage>
</organism>
<feature type="domain" description="Acyl-CoA thioesterase-like N-terminal HotDog" evidence="1">
    <location>
        <begin position="28"/>
        <end position="111"/>
    </location>
</feature>
<dbReference type="PANTHER" id="PTHR38110:SF1">
    <property type="entry name" value="THIOESTERASE DOMAIN-CONTAINING PROTEIN"/>
    <property type="match status" value="1"/>
</dbReference>
<dbReference type="Pfam" id="PF20789">
    <property type="entry name" value="4HBT_3C"/>
    <property type="match status" value="1"/>
</dbReference>
<dbReference type="InterPro" id="IPR042171">
    <property type="entry name" value="Acyl-CoA_hotdog"/>
</dbReference>
<evidence type="ECO:0000313" key="3">
    <source>
        <dbReference type="EMBL" id="MDR7302351.1"/>
    </source>
</evidence>
<dbReference type="InterPro" id="IPR049449">
    <property type="entry name" value="TesB_ACOT8-like_N"/>
</dbReference>
<accession>A0AAE4CMF4</accession>
<reference evidence="3" key="1">
    <citation type="submission" date="2023-07" db="EMBL/GenBank/DDBJ databases">
        <title>Sequencing the genomes of 1000 actinobacteria strains.</title>
        <authorList>
            <person name="Klenk H.-P."/>
        </authorList>
    </citation>
    <scope>NUCLEOTIDE SEQUENCE</scope>
    <source>
        <strain evidence="3">DSM 45977</strain>
    </source>
</reference>
<evidence type="ECO:0000259" key="1">
    <source>
        <dbReference type="Pfam" id="PF13622"/>
    </source>
</evidence>
<evidence type="ECO:0000259" key="2">
    <source>
        <dbReference type="Pfam" id="PF20789"/>
    </source>
</evidence>
<dbReference type="InterPro" id="IPR052389">
    <property type="entry name" value="Sec_Metab_Biosynth-Assoc"/>
</dbReference>
<dbReference type="AlphaFoldDB" id="A0AAE4CMF4"/>
<protein>
    <submittedName>
        <fullName evidence="3">Acyl-CoA thioesterase</fullName>
    </submittedName>
</protein>
<dbReference type="Pfam" id="PF13622">
    <property type="entry name" value="4HBT_3"/>
    <property type="match status" value="1"/>
</dbReference>
<comment type="caution">
    <text evidence="3">The sequence shown here is derived from an EMBL/GenBank/DDBJ whole genome shotgun (WGS) entry which is preliminary data.</text>
</comment>
<dbReference type="PANTHER" id="PTHR38110">
    <property type="entry name" value="CHROMOSOME 23, WHOLE GENOME SHOTGUN SEQUENCE"/>
    <property type="match status" value="1"/>
</dbReference>
<feature type="domain" description="Acyl-CoA thioesterase-like C-terminal" evidence="2">
    <location>
        <begin position="134"/>
        <end position="265"/>
    </location>
</feature>
<dbReference type="Gene3D" id="2.40.160.210">
    <property type="entry name" value="Acyl-CoA thioesterase, double hotdog domain"/>
    <property type="match status" value="1"/>
</dbReference>
<dbReference type="InterPro" id="IPR049450">
    <property type="entry name" value="ACOT8-like_C"/>
</dbReference>
<proteinExistence type="predicted"/>
<keyword evidence="4" id="KW-1185">Reference proteome</keyword>
<dbReference type="EMBL" id="JAVDXW010000001">
    <property type="protein sequence ID" value="MDR7302351.1"/>
    <property type="molecule type" value="Genomic_DNA"/>
</dbReference>
<dbReference type="InterPro" id="IPR029069">
    <property type="entry name" value="HotDog_dom_sf"/>
</dbReference>
<name>A0AAE4CMF4_9ACTN</name>
<sequence length="270" mass="28931">MTDTDFGGFATATAIHALGDGTYSADLDPQWAVGDHPHGGYLLALLTRAATDAVGDAQSEPLSVSAQFLRSPKIGPVVLRTEPLKRGRTVTFVRATLEQGERTQVEATVTLGALPAETPAWSDLPDMPVEPPAEAVDMGRSNHEQFSALSRSCDLRLDPEGAGFLKGSTTGPLRLRLWVRPREAQPDLLFGLVAGDITMPVTLNLGRFGWSPTVQLTALLRARPASGWLRLAVESKAVHGAWFDEDTLVIDSTGRLICQARQLALSPSAE</sequence>
<dbReference type="SUPFAM" id="SSF54637">
    <property type="entry name" value="Thioesterase/thiol ester dehydrase-isomerase"/>
    <property type="match status" value="2"/>
</dbReference>
<dbReference type="Proteomes" id="UP001180845">
    <property type="component" value="Unassembled WGS sequence"/>
</dbReference>
<evidence type="ECO:0000313" key="4">
    <source>
        <dbReference type="Proteomes" id="UP001180845"/>
    </source>
</evidence>